<sequence>MTALVNRQPTAPTRTGRILTLIAAVVMAGAAAFSGMSTAGTDRRLVIVPLAAVLAGVLATLAFTRFAAFVLLILGVRASIDLFKLSGPSSGNTLTNTAAARALDPSTILAVLFLLAASLWLIAQFARDGHLRGSRLRTALVCFSLAGFVGLPGSSQPQASALEALRILSVVMMYVVLEQLITTPEMLRKVLTAAFAGLAFPLLYQTYTIASGHSASEVLGSFTRLTGPFAQANTFARYLAFMLVFGVAILPHVSRRLQLVLLPMLGLSGVYLVLTITRGALIAAVVGIVIVGVVQRSKVILGGVAVAVLAAAVVFPSVSSRFAELGTSATAGGGPTGNTLAWRINYWTEVLPLANKNPVTGIGLNVTQYSTDAAKQPHNDFIRAYVETGLLGLVTYIAALLAMVGNARRAISRSRPGTFERGVAAGALGCAWCFIITSLAANVMSNVVSLWYLITFTAAAAYVARPHNPFPTHDPALPSPARSGADQR</sequence>
<feature type="transmembrane region" description="Helical" evidence="5">
    <location>
        <begin position="15"/>
        <end position="33"/>
    </location>
</feature>
<keyword evidence="7" id="KW-0436">Ligase</keyword>
<feature type="transmembrane region" description="Helical" evidence="5">
    <location>
        <begin position="45"/>
        <end position="78"/>
    </location>
</feature>
<dbReference type="GO" id="GO:0016020">
    <property type="term" value="C:membrane"/>
    <property type="evidence" value="ECO:0007669"/>
    <property type="project" value="UniProtKB-SubCell"/>
</dbReference>
<feature type="transmembrane region" description="Helical" evidence="5">
    <location>
        <begin position="98"/>
        <end position="123"/>
    </location>
</feature>
<feature type="transmembrane region" description="Helical" evidence="5">
    <location>
        <begin position="299"/>
        <end position="318"/>
    </location>
</feature>
<organism evidence="7 8">
    <name type="scientific">Oryzihumus leptocrescens</name>
    <dbReference type="NCBI Taxonomy" id="297536"/>
    <lineage>
        <taxon>Bacteria</taxon>
        <taxon>Bacillati</taxon>
        <taxon>Actinomycetota</taxon>
        <taxon>Actinomycetes</taxon>
        <taxon>Micrococcales</taxon>
        <taxon>Intrasporangiaceae</taxon>
        <taxon>Oryzihumus</taxon>
    </lineage>
</organism>
<dbReference type="PANTHER" id="PTHR37422">
    <property type="entry name" value="TEICHURONIC ACID BIOSYNTHESIS PROTEIN TUAE"/>
    <property type="match status" value="1"/>
</dbReference>
<dbReference type="RefSeq" id="WP_141787129.1">
    <property type="nucleotide sequence ID" value="NZ_BAAAKX010000009.1"/>
</dbReference>
<feature type="transmembrane region" description="Helical" evidence="5">
    <location>
        <begin position="384"/>
        <end position="403"/>
    </location>
</feature>
<evidence type="ECO:0000256" key="2">
    <source>
        <dbReference type="ARBA" id="ARBA00022692"/>
    </source>
</evidence>
<comment type="subcellular location">
    <subcellularLocation>
        <location evidence="1">Membrane</location>
        <topology evidence="1">Multi-pass membrane protein</topology>
    </subcellularLocation>
</comment>
<dbReference type="GO" id="GO:0016874">
    <property type="term" value="F:ligase activity"/>
    <property type="evidence" value="ECO:0007669"/>
    <property type="project" value="UniProtKB-KW"/>
</dbReference>
<protein>
    <submittedName>
        <fullName evidence="7">O-antigen ligase</fullName>
    </submittedName>
</protein>
<name>A0A542ZFG5_9MICO</name>
<dbReference type="AlphaFoldDB" id="A0A542ZFG5"/>
<dbReference type="OrthoDB" id="4862643at2"/>
<gene>
    <name evidence="7" type="ORF">FB474_0407</name>
</gene>
<feature type="transmembrane region" description="Helical" evidence="5">
    <location>
        <begin position="235"/>
        <end position="253"/>
    </location>
</feature>
<evidence type="ECO:0000313" key="8">
    <source>
        <dbReference type="Proteomes" id="UP000319514"/>
    </source>
</evidence>
<feature type="transmembrane region" description="Helical" evidence="5">
    <location>
        <begin position="448"/>
        <end position="464"/>
    </location>
</feature>
<evidence type="ECO:0000256" key="5">
    <source>
        <dbReference type="SAM" id="Phobius"/>
    </source>
</evidence>
<dbReference type="PANTHER" id="PTHR37422:SF23">
    <property type="entry name" value="TEICHURONIC ACID BIOSYNTHESIS PROTEIN TUAE"/>
    <property type="match status" value="1"/>
</dbReference>
<dbReference type="InterPro" id="IPR051533">
    <property type="entry name" value="WaaL-like"/>
</dbReference>
<keyword evidence="2 5" id="KW-0812">Transmembrane</keyword>
<evidence type="ECO:0000256" key="4">
    <source>
        <dbReference type="ARBA" id="ARBA00023136"/>
    </source>
</evidence>
<evidence type="ECO:0000259" key="6">
    <source>
        <dbReference type="Pfam" id="PF04932"/>
    </source>
</evidence>
<evidence type="ECO:0000256" key="3">
    <source>
        <dbReference type="ARBA" id="ARBA00022989"/>
    </source>
</evidence>
<dbReference type="Pfam" id="PF04932">
    <property type="entry name" value="Wzy_C"/>
    <property type="match status" value="1"/>
</dbReference>
<keyword evidence="3 5" id="KW-1133">Transmembrane helix</keyword>
<dbReference type="Proteomes" id="UP000319514">
    <property type="component" value="Unassembled WGS sequence"/>
</dbReference>
<feature type="domain" description="O-antigen ligase-related" evidence="6">
    <location>
        <begin position="265"/>
        <end position="397"/>
    </location>
</feature>
<evidence type="ECO:0000256" key="1">
    <source>
        <dbReference type="ARBA" id="ARBA00004141"/>
    </source>
</evidence>
<proteinExistence type="predicted"/>
<feature type="transmembrane region" description="Helical" evidence="5">
    <location>
        <begin position="423"/>
        <end position="441"/>
    </location>
</feature>
<feature type="transmembrane region" description="Helical" evidence="5">
    <location>
        <begin position="265"/>
        <end position="293"/>
    </location>
</feature>
<keyword evidence="8" id="KW-1185">Reference proteome</keyword>
<reference evidence="7 8" key="1">
    <citation type="submission" date="2019-06" db="EMBL/GenBank/DDBJ databases">
        <title>Sequencing the genomes of 1000 actinobacteria strains.</title>
        <authorList>
            <person name="Klenk H.-P."/>
        </authorList>
    </citation>
    <scope>NUCLEOTIDE SEQUENCE [LARGE SCALE GENOMIC DNA]</scope>
    <source>
        <strain evidence="7 8">DSM 18082</strain>
    </source>
</reference>
<accession>A0A542ZFG5</accession>
<dbReference type="EMBL" id="VFOQ01000001">
    <property type="protein sequence ID" value="TQL59061.1"/>
    <property type="molecule type" value="Genomic_DNA"/>
</dbReference>
<comment type="caution">
    <text evidence="7">The sequence shown here is derived from an EMBL/GenBank/DDBJ whole genome shotgun (WGS) entry which is preliminary data.</text>
</comment>
<keyword evidence="4 5" id="KW-0472">Membrane</keyword>
<dbReference type="InterPro" id="IPR007016">
    <property type="entry name" value="O-antigen_ligase-rel_domated"/>
</dbReference>
<evidence type="ECO:0000313" key="7">
    <source>
        <dbReference type="EMBL" id="TQL59061.1"/>
    </source>
</evidence>